<dbReference type="InterPro" id="IPR006311">
    <property type="entry name" value="TAT_signal"/>
</dbReference>
<dbReference type="InterPro" id="IPR017853">
    <property type="entry name" value="GH"/>
</dbReference>
<accession>A0A154V146</accession>
<dbReference type="EMBL" id="LQXA01000035">
    <property type="protein sequence ID" value="KZC94904.1"/>
    <property type="molecule type" value="Genomic_DNA"/>
</dbReference>
<dbReference type="AlphaFoldDB" id="A0A154V146"/>
<dbReference type="InterPro" id="IPR005084">
    <property type="entry name" value="CBM6"/>
</dbReference>
<dbReference type="GO" id="GO:0030246">
    <property type="term" value="F:carbohydrate binding"/>
    <property type="evidence" value="ECO:0007669"/>
    <property type="project" value="InterPro"/>
</dbReference>
<name>A0A154V146_9MICO</name>
<dbReference type="PROSITE" id="PS51318">
    <property type="entry name" value="TAT"/>
    <property type="match status" value="1"/>
</dbReference>
<dbReference type="InterPro" id="IPR008979">
    <property type="entry name" value="Galactose-bd-like_sf"/>
</dbReference>
<dbReference type="OrthoDB" id="9758923at2"/>
<evidence type="ECO:0000313" key="4">
    <source>
        <dbReference type="Proteomes" id="UP000076218"/>
    </source>
</evidence>
<dbReference type="RefSeq" id="WP_063071948.1">
    <property type="nucleotide sequence ID" value="NZ_LQXA01000035.1"/>
</dbReference>
<dbReference type="Proteomes" id="UP000076218">
    <property type="component" value="Unassembled WGS sequence"/>
</dbReference>
<dbReference type="Gene3D" id="3.20.20.80">
    <property type="entry name" value="Glycosidases"/>
    <property type="match status" value="1"/>
</dbReference>
<proteinExistence type="predicted"/>
<dbReference type="CDD" id="cd02795">
    <property type="entry name" value="CBM6-CBM35-CBM36_like"/>
    <property type="match status" value="1"/>
</dbReference>
<feature type="domain" description="CBM6" evidence="2">
    <location>
        <begin position="472"/>
        <end position="606"/>
    </location>
</feature>
<sequence length="899" mass="93466">MSKSTRSPLRRALLGCTAAAGALSLALSGASLVASPTSASAATSRVAVDFGTSTGAFRGGATGTLYGLGDDGSPSPAVLAGAHVTNTSQKPPQGTQHPDGDALDVEHGFFSAGGKDLYVYLQDEYPDWAYNGGKRPGDANGDGEWDYLPLLRKAVEAVATKSEHPEKYVFIPFNEPDGGNWYPDWANQKSQFLADWSAAYDAIQQIYAAHGLGKARIGGPGDSVWRADRSRDLLAYAKQRSELPDVFIWHELGTQNLATFRGHDDQYQGILRDLGLPDIPVDITEYGMLRDMGVPGQLVQWLSMFEDRKVDAQTAYWNYAGNLSDNSARSNGANGGWWMFKWYGDLAGSRTVKVTPPKADVADTVQAIGARDDADGKATVLVGGGSSDIGLDLTGLDPASFGTSVDVVVRAARLNGAEGLSRQPPVVLSTRAALASGATTLTIPNSDRYSAYEVQITKPLAQRPAVDSSLVSSVEAEATALHDATVQAQDPTREWSFMASGGSDVGGFDQVGSSATWNVTVPRDGTYRLSVLAGAGQAPGQHALFVDGAFGQLVKYSADLSSTYRGSTDVLVPLRAGTHSLSLRASRDGTTRLPGSAVTLDRFELRDATDGEPTTYPATEARLASGARLVYQQPRAAADGGARLGGSASASFFVSAAESGYHDVAVRYTTEGASSLGLRVGDRSVPAGSVAGAGAWSTTVRVWLTQGVNEIGVSSSTGVTVTDITTTRGSSQRAADTAPGNAVRVEAEQLARAGATAIRTLPASSGSNGSADAQSAVGVLGSLGGGAGNTATMTRPSGLGAGDYVLTLSAANADKTAAINYNPQVISRFVDVSEAGGARARVTVRHDYSWSSFWDYAQPVTLTTAGGALTLGNASAYAPDIDTVTLAKQAVGSPVTTSR</sequence>
<reference evidence="3 4" key="1">
    <citation type="submission" date="2016-01" db="EMBL/GenBank/DDBJ databases">
        <title>Draft genome sequence of Clavibacter michiganensis subsp. tessellarius DOAB 609.</title>
        <authorList>
            <person name="Tambong J.T."/>
        </authorList>
    </citation>
    <scope>NUCLEOTIDE SEQUENCE [LARGE SCALE GENOMIC DNA]</scope>
    <source>
        <strain evidence="3 4">DOAB 609</strain>
    </source>
</reference>
<feature type="chain" id="PRO_5007601436" description="CBM6 domain-containing protein" evidence="1">
    <location>
        <begin position="42"/>
        <end position="899"/>
    </location>
</feature>
<dbReference type="Gene3D" id="2.60.120.260">
    <property type="entry name" value="Galactose-binding domain-like"/>
    <property type="match status" value="3"/>
</dbReference>
<comment type="caution">
    <text evidence="3">The sequence shown here is derived from an EMBL/GenBank/DDBJ whole genome shotgun (WGS) entry which is preliminary data.</text>
</comment>
<dbReference type="SUPFAM" id="SSF49785">
    <property type="entry name" value="Galactose-binding domain-like"/>
    <property type="match status" value="1"/>
</dbReference>
<gene>
    <name evidence="3" type="ORF">AWH51_11490</name>
</gene>
<protein>
    <recommendedName>
        <fullName evidence="2">CBM6 domain-containing protein</fullName>
    </recommendedName>
</protein>
<feature type="signal peptide" evidence="1">
    <location>
        <begin position="1"/>
        <end position="41"/>
    </location>
</feature>
<organism evidence="3 4">
    <name type="scientific">Clavibacter tessellarius</name>
    <dbReference type="NCBI Taxonomy" id="31965"/>
    <lineage>
        <taxon>Bacteria</taxon>
        <taxon>Bacillati</taxon>
        <taxon>Actinomycetota</taxon>
        <taxon>Actinomycetes</taxon>
        <taxon>Micrococcales</taxon>
        <taxon>Microbacteriaceae</taxon>
        <taxon>Clavibacter</taxon>
    </lineage>
</organism>
<keyword evidence="1" id="KW-0732">Signal</keyword>
<dbReference type="STRING" id="31965.AWH51_11490"/>
<dbReference type="Pfam" id="PF16990">
    <property type="entry name" value="CBM_35"/>
    <property type="match status" value="1"/>
</dbReference>
<evidence type="ECO:0000259" key="2">
    <source>
        <dbReference type="PROSITE" id="PS51175"/>
    </source>
</evidence>
<evidence type="ECO:0000256" key="1">
    <source>
        <dbReference type="SAM" id="SignalP"/>
    </source>
</evidence>
<dbReference type="SUPFAM" id="SSF51445">
    <property type="entry name" value="(Trans)glycosidases"/>
    <property type="match status" value="1"/>
</dbReference>
<evidence type="ECO:0000313" key="3">
    <source>
        <dbReference type="EMBL" id="KZC94904.1"/>
    </source>
</evidence>
<dbReference type="PROSITE" id="PS51175">
    <property type="entry name" value="CBM6"/>
    <property type="match status" value="1"/>
</dbReference>